<evidence type="ECO:0000313" key="1">
    <source>
        <dbReference type="EMBL" id="KAE9408515.1"/>
    </source>
</evidence>
<reference evidence="1" key="1">
    <citation type="journal article" date="2019" name="Environ. Microbiol.">
        <title>Fungal ecological strategies reflected in gene transcription - a case study of two litter decomposers.</title>
        <authorList>
            <person name="Barbi F."/>
            <person name="Kohler A."/>
            <person name="Barry K."/>
            <person name="Baskaran P."/>
            <person name="Daum C."/>
            <person name="Fauchery L."/>
            <person name="Ihrmark K."/>
            <person name="Kuo A."/>
            <person name="LaButti K."/>
            <person name="Lipzen A."/>
            <person name="Morin E."/>
            <person name="Grigoriev I.V."/>
            <person name="Henrissat B."/>
            <person name="Lindahl B."/>
            <person name="Martin F."/>
        </authorList>
    </citation>
    <scope>NUCLEOTIDE SEQUENCE</scope>
    <source>
        <strain evidence="1">JB14</strain>
    </source>
</reference>
<dbReference type="Proteomes" id="UP000799118">
    <property type="component" value="Unassembled WGS sequence"/>
</dbReference>
<dbReference type="AlphaFoldDB" id="A0A6A4IIZ8"/>
<sequence length="154" mass="17229">PCPGYHIKLPDNISLVSAYPFLLHSSRDLPWTTVISRQSVTLVSTSCTSESPSINHHISTFPKSLLKNSDDVLPCVNCQCLRTHNLIMGARHCTLDGAHESTLWQYLSMLQLLAIAKQKTTEITKLKLEALNSGQKLTHRNQELDAWKHLAMAI</sequence>
<proteinExistence type="predicted"/>
<organism evidence="1 2">
    <name type="scientific">Gymnopus androsaceus JB14</name>
    <dbReference type="NCBI Taxonomy" id="1447944"/>
    <lineage>
        <taxon>Eukaryota</taxon>
        <taxon>Fungi</taxon>
        <taxon>Dikarya</taxon>
        <taxon>Basidiomycota</taxon>
        <taxon>Agaricomycotina</taxon>
        <taxon>Agaricomycetes</taxon>
        <taxon>Agaricomycetidae</taxon>
        <taxon>Agaricales</taxon>
        <taxon>Marasmiineae</taxon>
        <taxon>Omphalotaceae</taxon>
        <taxon>Gymnopus</taxon>
    </lineage>
</organism>
<feature type="non-terminal residue" evidence="1">
    <location>
        <position position="154"/>
    </location>
</feature>
<gene>
    <name evidence="1" type="ORF">BT96DRAFT_786767</name>
</gene>
<keyword evidence="2" id="KW-1185">Reference proteome</keyword>
<accession>A0A6A4IIZ8</accession>
<evidence type="ECO:0000313" key="2">
    <source>
        <dbReference type="Proteomes" id="UP000799118"/>
    </source>
</evidence>
<feature type="non-terminal residue" evidence="1">
    <location>
        <position position="1"/>
    </location>
</feature>
<protein>
    <submittedName>
        <fullName evidence="1">Uncharacterized protein</fullName>
    </submittedName>
</protein>
<name>A0A6A4IIZ8_9AGAR</name>
<dbReference type="OrthoDB" id="2659841at2759"/>
<dbReference type="EMBL" id="ML769391">
    <property type="protein sequence ID" value="KAE9408515.1"/>
    <property type="molecule type" value="Genomic_DNA"/>
</dbReference>